<dbReference type="GO" id="GO:0008270">
    <property type="term" value="F:zinc ion binding"/>
    <property type="evidence" value="ECO:0007669"/>
    <property type="project" value="UniProtKB-KW"/>
</dbReference>
<feature type="domain" description="C2H2-type" evidence="16">
    <location>
        <begin position="457"/>
        <end position="479"/>
    </location>
</feature>
<feature type="domain" description="C2H2-type" evidence="16">
    <location>
        <begin position="648"/>
        <end position="670"/>
    </location>
</feature>
<dbReference type="Proteomes" id="UP000887568">
    <property type="component" value="Unplaced"/>
</dbReference>
<feature type="domain" description="C2H2-type" evidence="16">
    <location>
        <begin position="879"/>
        <end position="906"/>
    </location>
</feature>
<dbReference type="FunFam" id="3.30.160.60:FF:000247">
    <property type="entry name" value="Zinc finger protein 236"/>
    <property type="match status" value="1"/>
</dbReference>
<evidence type="ECO:0000259" key="16">
    <source>
        <dbReference type="PROSITE" id="PS50157"/>
    </source>
</evidence>
<dbReference type="PANTHER" id="PTHR24393">
    <property type="entry name" value="ZINC FINGER PROTEIN"/>
    <property type="match status" value="1"/>
</dbReference>
<name>A0A914AEP9_PATMI</name>
<sequence length="1116" mass="127603">MDTSNAPSLQREDTLIVPNNPIVRSAQDRILQSLPQGLRYCVWMDRDEDGASMTMRKGIFTSQEFQAGLWFGPYEGSVVLPSAGGVKNKEMWELHCSGKLCHYIDDSNDEIANWMRYVRCSKDPGPDVNLLAYQHRGAIYYHSFAAINPGKELHVCLQHFKLEEGLSGLGDQPHMCTVCRCVHLSQTLPAVRYVHKEVPRKKTIQPAKTTISPVTAATKRLALNSKIDKLRQKLKVGTGGDFSSASTHTLNFKTMPTCLASGSTSSSDSTSSCGVSKNVYQNETQSKFPYKRECSESSSEPSFVGESRSDLPHGIVGGRELSSLPYSLEKDPTGKKNSRPDMDAGRDCIAEGNDSSSSPSDEGRKPAPSLVDLLSTASSLSPPRAGVDAGKDLQVGMSETLTNSKDTTIAEGTSKMDSQAQGMKPYYGKMVLTSAFLKEKCKALVERVEKLLPNRQFFCLYCGWRFRDLHHFIKHKRRHVKLYRRVKGKDMCKELCIGVQDILTMIKGRGPFVCSVCNRSFKEIHKMKMHERSHANHTCRYCGRMFGSSTARIVHERAHTGECPYPCDECPKAFRTNYMRTRHKQQRHNTEWLHKCEFCDKKFKVRSAMTTHMKTHDKKLPCPVCGKNFALPRDLLRHVKTHTNERPFQCEYCQKCYKQKSTLTTHIQKHFVGDFACQYCPLKFRTVQAHARHESTHTGVKPVFKRVEKPFPCRYCDRVFPRNVKRKVHERVHTGELPFQCELCEKAYSSKKGLESHMRTHSDERPYPCLVCGKSFKERNTLKCHMRIHTGVRPFKCEQCDKTFRVSDALKKHRRSHSDERAYKCQQCEKAFKQLSALRKHERWHIGLRPHICDICGRDFVDRYRLRIHQSIHLEVRPHKCNMCDKSFTEACRLKRHLREHENRREFGCEICNKKFNFKDQLETHVKTHSEERPFQCQNCPKCFKNSSALHRHQRVHSDQSFCCPVCNKGFKFMKSLRKHTLQHLGKDVMSFAASSSSLADLCGIIPPSTDSIPGSQTQLDSDKDPSLETIPFPNHFIKQTSSSQSSTHLNMYRKSLGMYPDEFQDNDSDQSTIVDEHEQVHKLTSKDDGAPDSPVGLYPITPLNQIKVERFSEDE</sequence>
<keyword evidence="12" id="KW-0804">Transcription</keyword>
<dbReference type="Pfam" id="PF00096">
    <property type="entry name" value="zf-C2H2"/>
    <property type="match status" value="11"/>
</dbReference>
<dbReference type="RefSeq" id="XP_038061981.1">
    <property type="nucleotide sequence ID" value="XM_038206053.1"/>
</dbReference>
<dbReference type="OMA" id="LRKHERW"/>
<dbReference type="Pfam" id="PF13912">
    <property type="entry name" value="zf-C2H2_6"/>
    <property type="match status" value="2"/>
</dbReference>
<feature type="domain" description="C2H2-type" evidence="16">
    <location>
        <begin position="739"/>
        <end position="766"/>
    </location>
</feature>
<dbReference type="EnsemblMetazoa" id="XM_038206053.1">
    <property type="protein sequence ID" value="XP_038061981.1"/>
    <property type="gene ID" value="LOC119732509"/>
</dbReference>
<keyword evidence="4" id="KW-1017">Isopeptide bond</keyword>
<keyword evidence="11" id="KW-0238">DNA-binding</keyword>
<feature type="domain" description="C2H2-type" evidence="16">
    <location>
        <begin position="767"/>
        <end position="794"/>
    </location>
</feature>
<dbReference type="GO" id="GO:0005634">
    <property type="term" value="C:nucleus"/>
    <property type="evidence" value="ECO:0007669"/>
    <property type="project" value="UniProtKB-SubCell"/>
</dbReference>
<keyword evidence="10" id="KW-0805">Transcription regulation</keyword>
<dbReference type="GO" id="GO:0000978">
    <property type="term" value="F:RNA polymerase II cis-regulatory region sequence-specific DNA binding"/>
    <property type="evidence" value="ECO:0007669"/>
    <property type="project" value="TreeGrafter"/>
</dbReference>
<evidence type="ECO:0000256" key="12">
    <source>
        <dbReference type="ARBA" id="ARBA00023163"/>
    </source>
</evidence>
<feature type="domain" description="C2H2-type" evidence="16">
    <location>
        <begin position="795"/>
        <end position="822"/>
    </location>
</feature>
<dbReference type="FunFam" id="3.30.160.60:FF:000710">
    <property type="entry name" value="Zinc finger protein 768"/>
    <property type="match status" value="1"/>
</dbReference>
<proteinExistence type="inferred from homology"/>
<evidence type="ECO:0000256" key="6">
    <source>
        <dbReference type="ARBA" id="ARBA00022737"/>
    </source>
</evidence>
<feature type="domain" description="C2H2-type" evidence="16">
    <location>
        <begin position="620"/>
        <end position="647"/>
    </location>
</feature>
<feature type="compositionally biased region" description="Basic and acidic residues" evidence="15">
    <location>
        <begin position="1080"/>
        <end position="1090"/>
    </location>
</feature>
<evidence type="ECO:0000256" key="8">
    <source>
        <dbReference type="ARBA" id="ARBA00022833"/>
    </source>
</evidence>
<evidence type="ECO:0000256" key="4">
    <source>
        <dbReference type="ARBA" id="ARBA00022499"/>
    </source>
</evidence>
<dbReference type="OrthoDB" id="6022072at2759"/>
<dbReference type="AlphaFoldDB" id="A0A914AEP9"/>
<feature type="domain" description="C2H2-type" evidence="16">
    <location>
        <begin position="565"/>
        <end position="593"/>
    </location>
</feature>
<evidence type="ECO:0000256" key="15">
    <source>
        <dbReference type="SAM" id="MobiDB-lite"/>
    </source>
</evidence>
<evidence type="ECO:0000256" key="10">
    <source>
        <dbReference type="ARBA" id="ARBA00023015"/>
    </source>
</evidence>
<keyword evidence="13" id="KW-0539">Nucleus</keyword>
<feature type="region of interest" description="Disordered" evidence="15">
    <location>
        <begin position="289"/>
        <end position="368"/>
    </location>
</feature>
<keyword evidence="7 14" id="KW-0863">Zinc-finger</keyword>
<feature type="domain" description="C2H2-type" evidence="16">
    <location>
        <begin position="711"/>
        <end position="738"/>
    </location>
</feature>
<evidence type="ECO:0000313" key="17">
    <source>
        <dbReference type="EnsemblMetazoa" id="XP_038061981.1"/>
    </source>
</evidence>
<feature type="region of interest" description="Disordered" evidence="15">
    <location>
        <begin position="1080"/>
        <end position="1100"/>
    </location>
</feature>
<feature type="domain" description="C2H2-type" evidence="16">
    <location>
        <begin position="962"/>
        <end position="989"/>
    </location>
</feature>
<keyword evidence="6" id="KW-0677">Repeat</keyword>
<dbReference type="FunFam" id="3.30.160.60:FF:001004">
    <property type="entry name" value="Zinc finger protein 426"/>
    <property type="match status" value="1"/>
</dbReference>
<feature type="domain" description="C2H2-type" evidence="16">
    <location>
        <begin position="537"/>
        <end position="564"/>
    </location>
</feature>
<evidence type="ECO:0000256" key="14">
    <source>
        <dbReference type="PROSITE-ProRule" id="PRU00042"/>
    </source>
</evidence>
<dbReference type="SMART" id="SM00355">
    <property type="entry name" value="ZnF_C2H2"/>
    <property type="match status" value="18"/>
</dbReference>
<evidence type="ECO:0000313" key="18">
    <source>
        <dbReference type="Proteomes" id="UP000887568"/>
    </source>
</evidence>
<evidence type="ECO:0000256" key="2">
    <source>
        <dbReference type="ARBA" id="ARBA00004123"/>
    </source>
</evidence>
<evidence type="ECO:0000256" key="5">
    <source>
        <dbReference type="ARBA" id="ARBA00022723"/>
    </source>
</evidence>
<feature type="domain" description="C2H2-type" evidence="16">
    <location>
        <begin position="935"/>
        <end position="962"/>
    </location>
</feature>
<evidence type="ECO:0000256" key="3">
    <source>
        <dbReference type="ARBA" id="ARBA00006991"/>
    </source>
</evidence>
<comment type="function">
    <text evidence="1">May be involved in transcriptional regulation.</text>
</comment>
<dbReference type="Gene3D" id="3.30.160.60">
    <property type="entry name" value="Classic Zinc Finger"/>
    <property type="match status" value="15"/>
</dbReference>
<feature type="domain" description="C2H2-type" evidence="16">
    <location>
        <begin position="675"/>
        <end position="702"/>
    </location>
</feature>
<evidence type="ECO:0000256" key="11">
    <source>
        <dbReference type="ARBA" id="ARBA00023125"/>
    </source>
</evidence>
<dbReference type="InterPro" id="IPR013087">
    <property type="entry name" value="Znf_C2H2_type"/>
</dbReference>
<feature type="domain" description="C2H2-type" evidence="16">
    <location>
        <begin position="823"/>
        <end position="850"/>
    </location>
</feature>
<evidence type="ECO:0000256" key="1">
    <source>
        <dbReference type="ARBA" id="ARBA00003767"/>
    </source>
</evidence>
<dbReference type="GeneID" id="119732509"/>
<feature type="domain" description="C2H2-type" evidence="16">
    <location>
        <begin position="907"/>
        <end position="934"/>
    </location>
</feature>
<reference evidence="17" key="1">
    <citation type="submission" date="2022-11" db="UniProtKB">
        <authorList>
            <consortium name="EnsemblMetazoa"/>
        </authorList>
    </citation>
    <scope>IDENTIFICATION</scope>
</reference>
<dbReference type="GO" id="GO:0001228">
    <property type="term" value="F:DNA-binding transcription activator activity, RNA polymerase II-specific"/>
    <property type="evidence" value="ECO:0007669"/>
    <property type="project" value="TreeGrafter"/>
</dbReference>
<dbReference type="PROSITE" id="PS50157">
    <property type="entry name" value="ZINC_FINGER_C2H2_2"/>
    <property type="match status" value="18"/>
</dbReference>
<dbReference type="PROSITE" id="PS00028">
    <property type="entry name" value="ZINC_FINGER_C2H2_1"/>
    <property type="match status" value="17"/>
</dbReference>
<dbReference type="FunFam" id="3.30.160.60:FF:002343">
    <property type="entry name" value="Zinc finger protein 33A"/>
    <property type="match status" value="1"/>
</dbReference>
<comment type="subcellular location">
    <subcellularLocation>
        <location evidence="2">Nucleus</location>
    </subcellularLocation>
</comment>
<feature type="domain" description="C2H2-type" evidence="16">
    <location>
        <begin position="594"/>
        <end position="621"/>
    </location>
</feature>
<protein>
    <recommendedName>
        <fullName evidence="16">C2H2-type domain-containing protein</fullName>
    </recommendedName>
</protein>
<dbReference type="FunFam" id="3.30.160.60:FF:000446">
    <property type="entry name" value="Zinc finger protein"/>
    <property type="match status" value="1"/>
</dbReference>
<dbReference type="InterPro" id="IPR046341">
    <property type="entry name" value="SET_dom_sf"/>
</dbReference>
<dbReference type="InterPro" id="IPR036236">
    <property type="entry name" value="Znf_C2H2_sf"/>
</dbReference>
<keyword evidence="18" id="KW-1185">Reference proteome</keyword>
<keyword evidence="9" id="KW-0832">Ubl conjugation</keyword>
<evidence type="ECO:0000256" key="9">
    <source>
        <dbReference type="ARBA" id="ARBA00022843"/>
    </source>
</evidence>
<comment type="similarity">
    <text evidence="3">Belongs to the krueppel C2H2-type zinc-finger protein family.</text>
</comment>
<dbReference type="FunFam" id="3.30.160.60:FF:000624">
    <property type="entry name" value="zinc finger protein 697"/>
    <property type="match status" value="1"/>
</dbReference>
<dbReference type="Gene3D" id="2.170.270.10">
    <property type="entry name" value="SET domain"/>
    <property type="match status" value="1"/>
</dbReference>
<feature type="domain" description="C2H2-type" evidence="16">
    <location>
        <begin position="512"/>
        <end position="539"/>
    </location>
</feature>
<feature type="domain" description="C2H2-type" evidence="16">
    <location>
        <begin position="851"/>
        <end position="878"/>
    </location>
</feature>
<keyword evidence="8" id="KW-0862">Zinc</keyword>
<dbReference type="PANTHER" id="PTHR24393:SF34">
    <property type="entry name" value="PR_SET DOMAIN 13"/>
    <property type="match status" value="1"/>
</dbReference>
<dbReference type="SUPFAM" id="SSF57667">
    <property type="entry name" value="beta-beta-alpha zinc fingers"/>
    <property type="match status" value="9"/>
</dbReference>
<evidence type="ECO:0000256" key="7">
    <source>
        <dbReference type="ARBA" id="ARBA00022771"/>
    </source>
</evidence>
<organism evidence="17 18">
    <name type="scientific">Patiria miniata</name>
    <name type="common">Bat star</name>
    <name type="synonym">Asterina miniata</name>
    <dbReference type="NCBI Taxonomy" id="46514"/>
    <lineage>
        <taxon>Eukaryota</taxon>
        <taxon>Metazoa</taxon>
        <taxon>Echinodermata</taxon>
        <taxon>Eleutherozoa</taxon>
        <taxon>Asterozoa</taxon>
        <taxon>Asteroidea</taxon>
        <taxon>Valvatacea</taxon>
        <taxon>Valvatida</taxon>
        <taxon>Asterinidae</taxon>
        <taxon>Patiria</taxon>
    </lineage>
</organism>
<dbReference type="Pfam" id="PF21549">
    <property type="entry name" value="PRDM2_PR"/>
    <property type="match status" value="1"/>
</dbReference>
<accession>A0A914AEP9</accession>
<evidence type="ECO:0000256" key="13">
    <source>
        <dbReference type="ARBA" id="ARBA00023242"/>
    </source>
</evidence>
<dbReference type="InterPro" id="IPR001214">
    <property type="entry name" value="SET_dom"/>
</dbReference>
<keyword evidence="5" id="KW-0479">Metal-binding</keyword>
<feature type="compositionally biased region" description="Basic and acidic residues" evidence="15">
    <location>
        <begin position="328"/>
        <end position="349"/>
    </location>
</feature>